<evidence type="ECO:0000313" key="2">
    <source>
        <dbReference type="Proteomes" id="UP000054359"/>
    </source>
</evidence>
<protein>
    <submittedName>
        <fullName evidence="1">Uncharacterized protein</fullName>
    </submittedName>
</protein>
<keyword evidence="2" id="KW-1185">Reference proteome</keyword>
<organism evidence="1 2">
    <name type="scientific">Stegodyphus mimosarum</name>
    <name type="common">African social velvet spider</name>
    <dbReference type="NCBI Taxonomy" id="407821"/>
    <lineage>
        <taxon>Eukaryota</taxon>
        <taxon>Metazoa</taxon>
        <taxon>Ecdysozoa</taxon>
        <taxon>Arthropoda</taxon>
        <taxon>Chelicerata</taxon>
        <taxon>Arachnida</taxon>
        <taxon>Araneae</taxon>
        <taxon>Araneomorphae</taxon>
        <taxon>Entelegynae</taxon>
        <taxon>Eresoidea</taxon>
        <taxon>Eresidae</taxon>
        <taxon>Stegodyphus</taxon>
    </lineage>
</organism>
<dbReference type="Proteomes" id="UP000054359">
    <property type="component" value="Unassembled WGS sequence"/>
</dbReference>
<proteinExistence type="predicted"/>
<evidence type="ECO:0000313" key="1">
    <source>
        <dbReference type="EMBL" id="KFM63958.1"/>
    </source>
</evidence>
<dbReference type="AlphaFoldDB" id="A0A087TFR9"/>
<accession>A0A087TFR9</accession>
<feature type="non-terminal residue" evidence="1">
    <location>
        <position position="38"/>
    </location>
</feature>
<dbReference type="EMBL" id="KK115016">
    <property type="protein sequence ID" value="KFM63958.1"/>
    <property type="molecule type" value="Genomic_DNA"/>
</dbReference>
<name>A0A087TFR9_STEMI</name>
<reference evidence="1 2" key="1">
    <citation type="submission" date="2013-11" db="EMBL/GenBank/DDBJ databases">
        <title>Genome sequencing of Stegodyphus mimosarum.</title>
        <authorList>
            <person name="Bechsgaard J."/>
        </authorList>
    </citation>
    <scope>NUCLEOTIDE SEQUENCE [LARGE SCALE GENOMIC DNA]</scope>
</reference>
<gene>
    <name evidence="1" type="ORF">X975_11493</name>
</gene>
<sequence length="38" mass="4493">MKVCHVLSILPTNMVFLIQLHLSVLQKMIYHLYLVLCH</sequence>